<protein>
    <recommendedName>
        <fullName evidence="8">Probable membrane transporter protein</fullName>
    </recommendedName>
</protein>
<dbReference type="InterPro" id="IPR052017">
    <property type="entry name" value="TSUP"/>
</dbReference>
<keyword evidence="4 8" id="KW-1003">Cell membrane</keyword>
<keyword evidence="3" id="KW-0813">Transport</keyword>
<comment type="subcellular location">
    <subcellularLocation>
        <location evidence="1 8">Cell membrane</location>
        <topology evidence="1 8">Multi-pass membrane protein</topology>
    </subcellularLocation>
</comment>
<dbReference type="AlphaFoldDB" id="A0A1Y4LGH5"/>
<evidence type="ECO:0000256" key="2">
    <source>
        <dbReference type="ARBA" id="ARBA00009142"/>
    </source>
</evidence>
<dbReference type="PANTHER" id="PTHR30269:SF0">
    <property type="entry name" value="MEMBRANE TRANSPORTER PROTEIN YFCA-RELATED"/>
    <property type="match status" value="1"/>
</dbReference>
<reference evidence="9" key="2">
    <citation type="journal article" date="2018" name="BMC Genomics">
        <title>Whole genome sequencing and function prediction of 133 gut anaerobes isolated from chicken caecum in pure cultures.</title>
        <authorList>
            <person name="Medvecky M."/>
            <person name="Cejkova D."/>
            <person name="Polansky O."/>
            <person name="Karasova D."/>
            <person name="Kubasova T."/>
            <person name="Cizek A."/>
            <person name="Rychlik I."/>
        </authorList>
    </citation>
    <scope>NUCLEOTIDE SEQUENCE</scope>
    <source>
        <strain evidence="10">An179</strain>
        <strain evidence="9">An180</strain>
    </source>
</reference>
<dbReference type="STRING" id="501571.GCA_900143195_02766"/>
<feature type="transmembrane region" description="Helical" evidence="8">
    <location>
        <begin position="158"/>
        <end position="180"/>
    </location>
</feature>
<comment type="similarity">
    <text evidence="2 8">Belongs to the 4-toluene sulfonate uptake permease (TSUP) (TC 2.A.102) family.</text>
</comment>
<comment type="caution">
    <text evidence="9">The sequence shown here is derived from an EMBL/GenBank/DDBJ whole genome shotgun (WGS) entry which is preliminary data.</text>
</comment>
<evidence type="ECO:0000256" key="1">
    <source>
        <dbReference type="ARBA" id="ARBA00004651"/>
    </source>
</evidence>
<evidence type="ECO:0000313" key="10">
    <source>
        <dbReference type="EMBL" id="OUP59547.1"/>
    </source>
</evidence>
<dbReference type="Proteomes" id="UP000195326">
    <property type="component" value="Unassembled WGS sequence"/>
</dbReference>
<proteinExistence type="inferred from homology"/>
<keyword evidence="5 8" id="KW-0812">Transmembrane</keyword>
<dbReference type="Proteomes" id="UP000195897">
    <property type="component" value="Unassembled WGS sequence"/>
</dbReference>
<reference evidence="11 12" key="1">
    <citation type="submission" date="2017-04" db="EMBL/GenBank/DDBJ databases">
        <title>Function of individual gut microbiota members based on whole genome sequencing of pure cultures obtained from chicken caecum.</title>
        <authorList>
            <person name="Medvecky M."/>
            <person name="Cejkova D."/>
            <person name="Polansky O."/>
            <person name="Karasova D."/>
            <person name="Kubasova T."/>
            <person name="Cizek A."/>
            <person name="Rychlik I."/>
        </authorList>
    </citation>
    <scope>NUCLEOTIDE SEQUENCE [LARGE SCALE GENOMIC DNA]</scope>
    <source>
        <strain evidence="11">An179</strain>
        <strain evidence="12">An180</strain>
    </source>
</reference>
<dbReference type="RefSeq" id="WP_087370092.1">
    <property type="nucleotide sequence ID" value="NZ_JBGKLX010000002.1"/>
</dbReference>
<dbReference type="GO" id="GO:0005886">
    <property type="term" value="C:plasma membrane"/>
    <property type="evidence" value="ECO:0007669"/>
    <property type="project" value="UniProtKB-SubCell"/>
</dbReference>
<feature type="transmembrane region" description="Helical" evidence="8">
    <location>
        <begin position="104"/>
        <end position="122"/>
    </location>
</feature>
<dbReference type="EMBL" id="NFKL01000006">
    <property type="protein sequence ID" value="OUP59547.1"/>
    <property type="molecule type" value="Genomic_DNA"/>
</dbReference>
<sequence>MTEFIAQYAHIWLVALPLVFLGAIVDSVAGGGGLITLPAYMMVLPPHVAAATNKFAASFGTLSSLLRFLKSGQVHLKISLIAAIGALIGSPIGTQIQMFISDDLLNKMMLIILPCVAVFMVFRRDLGADNQTELAPFSGKIAVQSFLIGLLIGGYDGLVGPGTGTFLILAFTAVLGIPLLSSSGSAKVVNFASNIAALVVYLIHGQVLFAVGIPALICAICGYQVGANMALKGGGKVVRGLIFVVLGLMIVKTGYTMLSPQISAAFGG</sequence>
<dbReference type="InterPro" id="IPR002781">
    <property type="entry name" value="TM_pro_TauE-like"/>
</dbReference>
<feature type="transmembrane region" description="Helical" evidence="8">
    <location>
        <begin position="12"/>
        <end position="35"/>
    </location>
</feature>
<keyword evidence="6 8" id="KW-1133">Transmembrane helix</keyword>
<evidence type="ECO:0000313" key="11">
    <source>
        <dbReference type="Proteomes" id="UP000195326"/>
    </source>
</evidence>
<evidence type="ECO:0000256" key="5">
    <source>
        <dbReference type="ARBA" id="ARBA00022692"/>
    </source>
</evidence>
<feature type="transmembrane region" description="Helical" evidence="8">
    <location>
        <begin position="47"/>
        <end position="66"/>
    </location>
</feature>
<dbReference type="Pfam" id="PF01925">
    <property type="entry name" value="TauE"/>
    <property type="match status" value="1"/>
</dbReference>
<evidence type="ECO:0000256" key="8">
    <source>
        <dbReference type="RuleBase" id="RU363041"/>
    </source>
</evidence>
<feature type="transmembrane region" description="Helical" evidence="8">
    <location>
        <begin position="78"/>
        <end position="98"/>
    </location>
</feature>
<accession>A0A1Y4LGH5</accession>
<evidence type="ECO:0000256" key="7">
    <source>
        <dbReference type="ARBA" id="ARBA00023136"/>
    </source>
</evidence>
<evidence type="ECO:0000256" key="3">
    <source>
        <dbReference type="ARBA" id="ARBA00022448"/>
    </source>
</evidence>
<evidence type="ECO:0000256" key="6">
    <source>
        <dbReference type="ARBA" id="ARBA00022989"/>
    </source>
</evidence>
<dbReference type="PANTHER" id="PTHR30269">
    <property type="entry name" value="TRANSMEMBRANE PROTEIN YFCA"/>
    <property type="match status" value="1"/>
</dbReference>
<organism evidence="9 12">
    <name type="scientific">Butyricicoccus pullicaecorum</name>
    <dbReference type="NCBI Taxonomy" id="501571"/>
    <lineage>
        <taxon>Bacteria</taxon>
        <taxon>Bacillati</taxon>
        <taxon>Bacillota</taxon>
        <taxon>Clostridia</taxon>
        <taxon>Eubacteriales</taxon>
        <taxon>Butyricicoccaceae</taxon>
        <taxon>Butyricicoccus</taxon>
    </lineage>
</organism>
<name>A0A1Y4LGH5_9FIRM</name>
<keyword evidence="7 8" id="KW-0472">Membrane</keyword>
<dbReference type="EMBL" id="NFKK01000001">
    <property type="protein sequence ID" value="OUP54629.1"/>
    <property type="molecule type" value="Genomic_DNA"/>
</dbReference>
<evidence type="ECO:0000313" key="12">
    <source>
        <dbReference type="Proteomes" id="UP000195897"/>
    </source>
</evidence>
<evidence type="ECO:0000313" key="9">
    <source>
        <dbReference type="EMBL" id="OUP54629.1"/>
    </source>
</evidence>
<feature type="transmembrane region" description="Helical" evidence="8">
    <location>
        <begin position="237"/>
        <end position="255"/>
    </location>
</feature>
<feature type="transmembrane region" description="Helical" evidence="8">
    <location>
        <begin position="192"/>
        <end position="225"/>
    </location>
</feature>
<evidence type="ECO:0000256" key="4">
    <source>
        <dbReference type="ARBA" id="ARBA00022475"/>
    </source>
</evidence>
<gene>
    <name evidence="10" type="ORF">B5F15_05710</name>
    <name evidence="9" type="ORF">B5F17_01615</name>
</gene>